<feature type="domain" description="TonB-dependent receptor-like beta-barrel" evidence="14">
    <location>
        <begin position="261"/>
        <end position="791"/>
    </location>
</feature>
<dbReference type="InterPro" id="IPR012910">
    <property type="entry name" value="Plug_dom"/>
</dbReference>
<keyword evidence="5 11" id="KW-0812">Transmembrane</keyword>
<name>A0A3M0AM08_9GAMM</name>
<evidence type="ECO:0000313" key="16">
    <source>
        <dbReference type="EMBL" id="RMA80012.1"/>
    </source>
</evidence>
<dbReference type="SUPFAM" id="SSF56935">
    <property type="entry name" value="Porins"/>
    <property type="match status" value="1"/>
</dbReference>
<keyword evidence="6" id="KW-0408">Iron</keyword>
<dbReference type="InterPro" id="IPR000531">
    <property type="entry name" value="Beta-barrel_TonB"/>
</dbReference>
<keyword evidence="9 11" id="KW-0472">Membrane</keyword>
<dbReference type="PROSITE" id="PS52016">
    <property type="entry name" value="TONB_DEPENDENT_REC_3"/>
    <property type="match status" value="1"/>
</dbReference>
<comment type="similarity">
    <text evidence="11 12">Belongs to the TonB-dependent receptor family.</text>
</comment>
<evidence type="ECO:0000259" key="15">
    <source>
        <dbReference type="Pfam" id="PF07715"/>
    </source>
</evidence>
<feature type="domain" description="TonB-dependent receptor plug" evidence="15">
    <location>
        <begin position="43"/>
        <end position="151"/>
    </location>
</feature>
<evidence type="ECO:0000256" key="9">
    <source>
        <dbReference type="ARBA" id="ARBA00023136"/>
    </source>
</evidence>
<evidence type="ECO:0000256" key="13">
    <source>
        <dbReference type="SAM" id="SignalP"/>
    </source>
</evidence>
<protein>
    <submittedName>
        <fullName evidence="16">Outer membrane receptor protein involved in Fe transport</fullName>
    </submittedName>
</protein>
<dbReference type="Pfam" id="PF07715">
    <property type="entry name" value="Plug"/>
    <property type="match status" value="1"/>
</dbReference>
<sequence length="842" mass="90950">MIKSSKPTTRISALAAAICLANVAHSAVLEEVLVTAQKREQSLQEVPVAVTAISGEALQESVIKDVFDLQTNVPGLIAGINQTANTANFSIRGVGTSSQNYGLESSVGLYVDGVYRARQSSMINEMVDLEAVEVLKGPQGTLFGKNTPSGAILFRSAKPTHDGDGYINVNVGNYGLTNVQLAKSISAIDDELAFRITGFSSERDGFGEIVNLDQDINNRNRWGLRFQALWEPSDELSVRFIADHAELNEICCVAPTKLNSFYTTANGAPEFGTDALFQSLGGTVLNDDDYYNRQMSSNIVPTSTVVDSGYSLEVNYDLNDSLTLTSVTALRSFDSGDEIDSDFSDVRIITTINDAESDSFSQELRLTFQGDNLTAVGGLYYYQQEVDLHYELNGYDQLEPYAVTALGLDAFIGGIDTIAAQLAGTPFAPLFPGAAKPFFDEYSAQHDAMQDQNSYAVFGQMDYSFTDSLILTAGVRFTSEEKDLNTKYYELDGGQEVTWGPATSLAQIGAAGADLPALGYALATGDTATALQLMPQYQPYFSQGWANYALAVLAPRPDITANLSDEQITGSVKLAFLPDDNTLMYASVGTGYKSGGTNTDRIDAAFDPVFDAETSITYELGFKRDFDSIGMRVNAALFASTVDDFQANAFTGTGFNLQNAGQLETSGGELEVLWAVTDLLTANLGYAYTDASFKDFKQGNCWVATPWQTGMADPGDSGQGFCDRSGDRLSNVPEHDAVFGLNQGFNLSSGVEGFVQAEYVYRSDTMTDGNNDPLKAQDAYSSINARAGISFIDADVDVIFWGRNITDEEFHATVFDVPLQDGKLKAYPGEPATFGVSIQKNF</sequence>
<evidence type="ECO:0000256" key="2">
    <source>
        <dbReference type="ARBA" id="ARBA00022448"/>
    </source>
</evidence>
<keyword evidence="3 11" id="KW-1134">Transmembrane beta strand</keyword>
<dbReference type="RefSeq" id="WP_121876702.1">
    <property type="nucleotide sequence ID" value="NZ_REFJ01000003.1"/>
</dbReference>
<organism evidence="16 17">
    <name type="scientific">Umboniibacter marinipuniceus</name>
    <dbReference type="NCBI Taxonomy" id="569599"/>
    <lineage>
        <taxon>Bacteria</taxon>
        <taxon>Pseudomonadati</taxon>
        <taxon>Pseudomonadota</taxon>
        <taxon>Gammaproteobacteria</taxon>
        <taxon>Cellvibrionales</taxon>
        <taxon>Cellvibrionaceae</taxon>
        <taxon>Umboniibacter</taxon>
    </lineage>
</organism>
<dbReference type="OrthoDB" id="7051185at2"/>
<dbReference type="InterPro" id="IPR039426">
    <property type="entry name" value="TonB-dep_rcpt-like"/>
</dbReference>
<evidence type="ECO:0000256" key="6">
    <source>
        <dbReference type="ARBA" id="ARBA00023004"/>
    </source>
</evidence>
<proteinExistence type="inferred from homology"/>
<dbReference type="GO" id="GO:0009279">
    <property type="term" value="C:cell outer membrane"/>
    <property type="evidence" value="ECO:0007669"/>
    <property type="project" value="UniProtKB-SubCell"/>
</dbReference>
<evidence type="ECO:0000259" key="14">
    <source>
        <dbReference type="Pfam" id="PF00593"/>
    </source>
</evidence>
<evidence type="ECO:0000256" key="12">
    <source>
        <dbReference type="RuleBase" id="RU003357"/>
    </source>
</evidence>
<dbReference type="Gene3D" id="2.40.170.20">
    <property type="entry name" value="TonB-dependent receptor, beta-barrel domain"/>
    <property type="match status" value="1"/>
</dbReference>
<dbReference type="GO" id="GO:0006826">
    <property type="term" value="P:iron ion transport"/>
    <property type="evidence" value="ECO:0007669"/>
    <property type="project" value="UniProtKB-KW"/>
</dbReference>
<evidence type="ECO:0000256" key="4">
    <source>
        <dbReference type="ARBA" id="ARBA00022496"/>
    </source>
</evidence>
<feature type="chain" id="PRO_5018046557" evidence="13">
    <location>
        <begin position="27"/>
        <end position="842"/>
    </location>
</feature>
<keyword evidence="10 11" id="KW-0998">Cell outer membrane</keyword>
<dbReference type="Proteomes" id="UP000267187">
    <property type="component" value="Unassembled WGS sequence"/>
</dbReference>
<dbReference type="EMBL" id="REFJ01000003">
    <property type="protein sequence ID" value="RMA80012.1"/>
    <property type="molecule type" value="Genomic_DNA"/>
</dbReference>
<dbReference type="AlphaFoldDB" id="A0A3M0AM08"/>
<keyword evidence="7" id="KW-0406">Ion transport</keyword>
<evidence type="ECO:0000313" key="17">
    <source>
        <dbReference type="Proteomes" id="UP000267187"/>
    </source>
</evidence>
<keyword evidence="17" id="KW-1185">Reference proteome</keyword>
<evidence type="ECO:0000256" key="1">
    <source>
        <dbReference type="ARBA" id="ARBA00004571"/>
    </source>
</evidence>
<dbReference type="Pfam" id="PF00593">
    <property type="entry name" value="TonB_dep_Rec_b-barrel"/>
    <property type="match status" value="1"/>
</dbReference>
<keyword evidence="2 11" id="KW-0813">Transport</keyword>
<dbReference type="InterPro" id="IPR036942">
    <property type="entry name" value="Beta-barrel_TonB_sf"/>
</dbReference>
<gene>
    <name evidence="16" type="ORF">DFR27_1368</name>
</gene>
<evidence type="ECO:0000256" key="3">
    <source>
        <dbReference type="ARBA" id="ARBA00022452"/>
    </source>
</evidence>
<evidence type="ECO:0000256" key="11">
    <source>
        <dbReference type="PROSITE-ProRule" id="PRU01360"/>
    </source>
</evidence>
<evidence type="ECO:0000256" key="5">
    <source>
        <dbReference type="ARBA" id="ARBA00022692"/>
    </source>
</evidence>
<evidence type="ECO:0000256" key="8">
    <source>
        <dbReference type="ARBA" id="ARBA00023077"/>
    </source>
</evidence>
<keyword evidence="4" id="KW-0410">Iron transport</keyword>
<evidence type="ECO:0000256" key="10">
    <source>
        <dbReference type="ARBA" id="ARBA00023237"/>
    </source>
</evidence>
<evidence type="ECO:0000256" key="7">
    <source>
        <dbReference type="ARBA" id="ARBA00023065"/>
    </source>
</evidence>
<reference evidence="16 17" key="1">
    <citation type="submission" date="2018-10" db="EMBL/GenBank/DDBJ databases">
        <title>Genomic Encyclopedia of Type Strains, Phase IV (KMG-IV): sequencing the most valuable type-strain genomes for metagenomic binning, comparative biology and taxonomic classification.</title>
        <authorList>
            <person name="Goeker M."/>
        </authorList>
    </citation>
    <scope>NUCLEOTIDE SEQUENCE [LARGE SCALE GENOMIC DNA]</scope>
    <source>
        <strain evidence="16 17">DSM 25080</strain>
    </source>
</reference>
<comment type="caution">
    <text evidence="16">The sequence shown here is derived from an EMBL/GenBank/DDBJ whole genome shotgun (WGS) entry which is preliminary data.</text>
</comment>
<comment type="subcellular location">
    <subcellularLocation>
        <location evidence="1 11">Cell outer membrane</location>
        <topology evidence="1 11">Multi-pass membrane protein</topology>
    </subcellularLocation>
</comment>
<dbReference type="PANTHER" id="PTHR32552:SF81">
    <property type="entry name" value="TONB-DEPENDENT OUTER MEMBRANE RECEPTOR"/>
    <property type="match status" value="1"/>
</dbReference>
<keyword evidence="13" id="KW-0732">Signal</keyword>
<keyword evidence="8 12" id="KW-0798">TonB box</keyword>
<keyword evidence="16" id="KW-0675">Receptor</keyword>
<accession>A0A3M0AM08</accession>
<feature type="signal peptide" evidence="13">
    <location>
        <begin position="1"/>
        <end position="26"/>
    </location>
</feature>
<dbReference type="PANTHER" id="PTHR32552">
    <property type="entry name" value="FERRICHROME IRON RECEPTOR-RELATED"/>
    <property type="match status" value="1"/>
</dbReference>